<reference evidence="7" key="1">
    <citation type="submission" date="2016-10" db="EMBL/GenBank/DDBJ databases">
        <title>Sequence of Gallionella enrichment culture.</title>
        <authorList>
            <person name="Poehlein A."/>
            <person name="Muehling M."/>
            <person name="Daniel R."/>
        </authorList>
    </citation>
    <scope>NUCLEOTIDE SEQUENCE</scope>
</reference>
<keyword evidence="3 6" id="KW-0812">Transmembrane</keyword>
<dbReference type="PANTHER" id="PTHR42948">
    <property type="entry name" value="TRANSPORTER"/>
    <property type="match status" value="1"/>
</dbReference>
<sequence length="452" mass="49214">MSQHAERSHWGSRWSFMLATAGSAIGLGNIWKLPYMIGVNGGSAFVLVFLLCIFFVGIPLMMTEILLGRRAQKNPFNGMQALAAEARVSRSWKYLGGVGMITGLLILGFYSVIGGWVLSYIYYAAVGTFTEINGAQSTANFNALLASPLTLLFWHTFFMLLTMGVVARGVNSGLEKANNILIPALFMILLILLGYSMSVGDMHLAAQFMFNPDFGKITPVSVLSALGHAFFSLSLGMGSVMVYGSYLQRNVSIACTTIYIALIDTALGLLVGLAIYALVFANHLPVASGPGLIFQTLPIAFGHMPAGSFIGTLFFILVAFAAWTSSISLVEPATAWLVENKEMKRSSAAWLIGITVWLLGVTVLLSFNEWKGIDIIFGLNVFETLDKLTSTILLPLGGLFMAIFAGYFMRKTHVQEELNLSNRAFDLWRFTNNIVAPIAIGAVFLYLFGVIH</sequence>
<evidence type="ECO:0000256" key="4">
    <source>
        <dbReference type="ARBA" id="ARBA00022989"/>
    </source>
</evidence>
<dbReference type="Pfam" id="PF00209">
    <property type="entry name" value="SNF"/>
    <property type="match status" value="2"/>
</dbReference>
<dbReference type="CDD" id="cd10336">
    <property type="entry name" value="SLC6sbd_Tyt1-Like"/>
    <property type="match status" value="1"/>
</dbReference>
<dbReference type="PROSITE" id="PS50267">
    <property type="entry name" value="NA_NEUROTRAN_SYMP_3"/>
    <property type="match status" value="1"/>
</dbReference>
<evidence type="ECO:0000256" key="5">
    <source>
        <dbReference type="ARBA" id="ARBA00023136"/>
    </source>
</evidence>
<dbReference type="InterPro" id="IPR037272">
    <property type="entry name" value="SNS_sf"/>
</dbReference>
<keyword evidence="2" id="KW-0813">Transport</keyword>
<evidence type="ECO:0000256" key="1">
    <source>
        <dbReference type="ARBA" id="ARBA00004141"/>
    </source>
</evidence>
<feature type="transmembrane region" description="Helical" evidence="6">
    <location>
        <begin position="430"/>
        <end position="451"/>
    </location>
</feature>
<feature type="transmembrane region" description="Helical" evidence="6">
    <location>
        <begin position="217"/>
        <end position="246"/>
    </location>
</feature>
<feature type="transmembrane region" description="Helical" evidence="6">
    <location>
        <begin position="258"/>
        <end position="279"/>
    </location>
</feature>
<evidence type="ECO:0000256" key="2">
    <source>
        <dbReference type="ARBA" id="ARBA00022448"/>
    </source>
</evidence>
<keyword evidence="5 6" id="KW-0472">Membrane</keyword>
<dbReference type="PANTHER" id="PTHR42948:SF1">
    <property type="entry name" value="TRANSPORTER"/>
    <property type="match status" value="1"/>
</dbReference>
<dbReference type="AlphaFoldDB" id="A0A1J5RV63"/>
<dbReference type="EMBL" id="MLJW01000245">
    <property type="protein sequence ID" value="OIQ91949.1"/>
    <property type="molecule type" value="Genomic_DNA"/>
</dbReference>
<name>A0A1J5RV63_9ZZZZ</name>
<dbReference type="PRINTS" id="PR00176">
    <property type="entry name" value="NANEUSMPORT"/>
</dbReference>
<organism evidence="7">
    <name type="scientific">mine drainage metagenome</name>
    <dbReference type="NCBI Taxonomy" id="410659"/>
    <lineage>
        <taxon>unclassified sequences</taxon>
        <taxon>metagenomes</taxon>
        <taxon>ecological metagenomes</taxon>
    </lineage>
</organism>
<feature type="transmembrane region" description="Helical" evidence="6">
    <location>
        <begin position="179"/>
        <end position="197"/>
    </location>
</feature>
<evidence type="ECO:0000256" key="3">
    <source>
        <dbReference type="ARBA" id="ARBA00022692"/>
    </source>
</evidence>
<gene>
    <name evidence="7" type="ORF">GALL_261530</name>
</gene>
<feature type="transmembrane region" description="Helical" evidence="6">
    <location>
        <begin position="299"/>
        <end position="323"/>
    </location>
</feature>
<comment type="subcellular location">
    <subcellularLocation>
        <location evidence="1">Membrane</location>
        <topology evidence="1">Multi-pass membrane protein</topology>
    </subcellularLocation>
</comment>
<feature type="transmembrane region" description="Helical" evidence="6">
    <location>
        <begin position="143"/>
        <end position="167"/>
    </location>
</feature>
<dbReference type="SUPFAM" id="SSF161070">
    <property type="entry name" value="SNF-like"/>
    <property type="match status" value="1"/>
</dbReference>
<comment type="caution">
    <text evidence="7">The sequence shown here is derived from an EMBL/GenBank/DDBJ whole genome shotgun (WGS) entry which is preliminary data.</text>
</comment>
<proteinExistence type="predicted"/>
<feature type="transmembrane region" description="Helical" evidence="6">
    <location>
        <begin position="94"/>
        <end position="123"/>
    </location>
</feature>
<evidence type="ECO:0000256" key="6">
    <source>
        <dbReference type="SAM" id="Phobius"/>
    </source>
</evidence>
<evidence type="ECO:0000313" key="7">
    <source>
        <dbReference type="EMBL" id="OIQ91949.1"/>
    </source>
</evidence>
<keyword evidence="4 6" id="KW-1133">Transmembrane helix</keyword>
<feature type="transmembrane region" description="Helical" evidence="6">
    <location>
        <begin position="43"/>
        <end position="67"/>
    </location>
</feature>
<protein>
    <submittedName>
        <fullName evidence="7">Sodium:neurotransmitter symporter family protein</fullName>
    </submittedName>
</protein>
<accession>A0A1J5RV63</accession>
<feature type="transmembrane region" description="Helical" evidence="6">
    <location>
        <begin position="348"/>
        <end position="368"/>
    </location>
</feature>
<dbReference type="GO" id="GO:0016020">
    <property type="term" value="C:membrane"/>
    <property type="evidence" value="ECO:0007669"/>
    <property type="project" value="UniProtKB-SubCell"/>
</dbReference>
<dbReference type="NCBIfam" id="NF037979">
    <property type="entry name" value="Na_transp"/>
    <property type="match status" value="1"/>
</dbReference>
<feature type="transmembrane region" description="Helical" evidence="6">
    <location>
        <begin position="12"/>
        <end position="31"/>
    </location>
</feature>
<dbReference type="InterPro" id="IPR000175">
    <property type="entry name" value="Na/ntran_symport"/>
</dbReference>
<dbReference type="InterPro" id="IPR047218">
    <property type="entry name" value="YocR/YhdH-like"/>
</dbReference>
<feature type="transmembrane region" description="Helical" evidence="6">
    <location>
        <begin position="388"/>
        <end position="409"/>
    </location>
</feature>